<name>W1PRZ1_AMBTC</name>
<dbReference type="AlphaFoldDB" id="W1PRZ1"/>
<sequence>MEDAIPLAAIYLDVNEEVLALGILEPEEEREIDWYAYLRDEDPSIVRESREVFRMTGPLICLLVIKGYHLGRLLRNFGHPQAELSQTPIFVVPHICHDQRYMVDMESFILQWDRCHDFQEAILMMISPR</sequence>
<protein>
    <submittedName>
        <fullName evidence="1">Uncharacterized protein</fullName>
    </submittedName>
</protein>
<reference evidence="2" key="1">
    <citation type="journal article" date="2013" name="Science">
        <title>The Amborella genome and the evolution of flowering plants.</title>
        <authorList>
            <consortium name="Amborella Genome Project"/>
        </authorList>
    </citation>
    <scope>NUCLEOTIDE SEQUENCE [LARGE SCALE GENOMIC DNA]</scope>
</reference>
<dbReference type="Proteomes" id="UP000017836">
    <property type="component" value="Unassembled WGS sequence"/>
</dbReference>
<organism evidence="1 2">
    <name type="scientific">Amborella trichopoda</name>
    <dbReference type="NCBI Taxonomy" id="13333"/>
    <lineage>
        <taxon>Eukaryota</taxon>
        <taxon>Viridiplantae</taxon>
        <taxon>Streptophyta</taxon>
        <taxon>Embryophyta</taxon>
        <taxon>Tracheophyta</taxon>
        <taxon>Spermatophyta</taxon>
        <taxon>Magnoliopsida</taxon>
        <taxon>Amborellales</taxon>
        <taxon>Amborellaceae</taxon>
        <taxon>Amborella</taxon>
    </lineage>
</organism>
<evidence type="ECO:0000313" key="1">
    <source>
        <dbReference type="EMBL" id="ERN10609.1"/>
    </source>
</evidence>
<dbReference type="HOGENOM" id="CLU_1951672_0_0_1"/>
<evidence type="ECO:0000313" key="2">
    <source>
        <dbReference type="Proteomes" id="UP000017836"/>
    </source>
</evidence>
<accession>W1PRZ1</accession>
<dbReference type="EMBL" id="KI392812">
    <property type="protein sequence ID" value="ERN10609.1"/>
    <property type="molecule type" value="Genomic_DNA"/>
</dbReference>
<dbReference type="Gramene" id="ERN10609">
    <property type="protein sequence ID" value="ERN10609"/>
    <property type="gene ID" value="AMTR_s00028p00151390"/>
</dbReference>
<proteinExistence type="predicted"/>
<gene>
    <name evidence="1" type="ORF">AMTR_s00028p00151390</name>
</gene>
<keyword evidence="2" id="KW-1185">Reference proteome</keyword>